<dbReference type="InterPro" id="IPR050082">
    <property type="entry name" value="RNA_methyltr_RlmE"/>
</dbReference>
<dbReference type="GO" id="GO:0005737">
    <property type="term" value="C:cytoplasm"/>
    <property type="evidence" value="ECO:0007669"/>
    <property type="project" value="TreeGrafter"/>
</dbReference>
<dbReference type="KEGG" id="eiv:EIN_474310"/>
<dbReference type="Proteomes" id="UP000014680">
    <property type="component" value="Unassembled WGS sequence"/>
</dbReference>
<protein>
    <submittedName>
        <fullName evidence="8">Ribosomal RNA methyltransferase, putative</fullName>
    </submittedName>
</protein>
<sequence>MKGTIDKYHRHAKQEGYRARSAFKLIDVERDFHIFSNVHKVVDLCAAPGSWSQVLSSSIEEPRTLVAVDLQDIAPIDGVTLVKGDITKGKTAKEVMSHFVDGKADLVICDGAPDVTGVHDIDEANQWILMQAAFSIMAVVLKSGGSFVAKIFVEGEHPHLYFQFKSVFESVTIYKPDSSRSASFEHFVVCKGFKNADTCTIKDVPENLADLRLTKRVMSRKTESVKVELDF</sequence>
<keyword evidence="3 8" id="KW-0489">Methyltransferase</keyword>
<dbReference type="SUPFAM" id="SSF53335">
    <property type="entry name" value="S-adenosyl-L-methionine-dependent methyltransferases"/>
    <property type="match status" value="1"/>
</dbReference>
<evidence type="ECO:0000256" key="3">
    <source>
        <dbReference type="ARBA" id="ARBA00022603"/>
    </source>
</evidence>
<dbReference type="AlphaFoldDB" id="A0A0A1U3N7"/>
<keyword evidence="1" id="KW-0963">Cytoplasm</keyword>
<dbReference type="GO" id="GO:0008175">
    <property type="term" value="F:tRNA methyltransferase activity"/>
    <property type="evidence" value="ECO:0007669"/>
    <property type="project" value="TreeGrafter"/>
</dbReference>
<evidence type="ECO:0000256" key="1">
    <source>
        <dbReference type="ARBA" id="ARBA00022490"/>
    </source>
</evidence>
<keyword evidence="5 6" id="KW-0949">S-adenosyl-L-methionine</keyword>
<dbReference type="VEuPathDB" id="AmoebaDB:EIN_474310"/>
<accession>A0A0A1U3N7</accession>
<feature type="domain" description="Ribosomal RNA methyltransferase FtsJ" evidence="7">
    <location>
        <begin position="17"/>
        <end position="193"/>
    </location>
</feature>
<evidence type="ECO:0000256" key="6">
    <source>
        <dbReference type="PIRSR" id="PIRSR005461-1"/>
    </source>
</evidence>
<gene>
    <name evidence="8" type="ORF">EIN_474310</name>
</gene>
<organism evidence="8 9">
    <name type="scientific">Entamoeba invadens IP1</name>
    <dbReference type="NCBI Taxonomy" id="370355"/>
    <lineage>
        <taxon>Eukaryota</taxon>
        <taxon>Amoebozoa</taxon>
        <taxon>Evosea</taxon>
        <taxon>Archamoebae</taxon>
        <taxon>Mastigamoebida</taxon>
        <taxon>Entamoebidae</taxon>
        <taxon>Entamoeba</taxon>
    </lineage>
</organism>
<keyword evidence="9" id="KW-1185">Reference proteome</keyword>
<evidence type="ECO:0000313" key="9">
    <source>
        <dbReference type="Proteomes" id="UP000014680"/>
    </source>
</evidence>
<dbReference type="OMA" id="YDDMIND"/>
<dbReference type="InterPro" id="IPR015507">
    <property type="entry name" value="rRNA-MeTfrase_E"/>
</dbReference>
<dbReference type="InterPro" id="IPR002877">
    <property type="entry name" value="RNA_MeTrfase_FtsJ_dom"/>
</dbReference>
<keyword evidence="4 8" id="KW-0808">Transferase</keyword>
<keyword evidence="2" id="KW-0698">rRNA processing</keyword>
<reference evidence="8 9" key="1">
    <citation type="submission" date="2012-10" db="EMBL/GenBank/DDBJ databases">
        <authorList>
            <person name="Zafar N."/>
            <person name="Inman J."/>
            <person name="Hall N."/>
            <person name="Lorenzi H."/>
            <person name="Caler E."/>
        </authorList>
    </citation>
    <scope>NUCLEOTIDE SEQUENCE [LARGE SCALE GENOMIC DNA]</scope>
    <source>
        <strain evidence="8 9">IP1</strain>
    </source>
</reference>
<dbReference type="GO" id="GO:0006364">
    <property type="term" value="P:rRNA processing"/>
    <property type="evidence" value="ECO:0007669"/>
    <property type="project" value="UniProtKB-KW"/>
</dbReference>
<dbReference type="InterPro" id="IPR029063">
    <property type="entry name" value="SAM-dependent_MTases_sf"/>
</dbReference>
<evidence type="ECO:0000256" key="2">
    <source>
        <dbReference type="ARBA" id="ARBA00022552"/>
    </source>
</evidence>
<dbReference type="EMBL" id="KB206689">
    <property type="protein sequence ID" value="ELP88839.1"/>
    <property type="molecule type" value="Genomic_DNA"/>
</dbReference>
<dbReference type="FunFam" id="3.40.50.150:FF:000220">
    <property type="entry name" value="CAMK protein kinase"/>
    <property type="match status" value="1"/>
</dbReference>
<dbReference type="GO" id="GO:0002181">
    <property type="term" value="P:cytoplasmic translation"/>
    <property type="evidence" value="ECO:0007669"/>
    <property type="project" value="TreeGrafter"/>
</dbReference>
<evidence type="ECO:0000256" key="5">
    <source>
        <dbReference type="ARBA" id="ARBA00022691"/>
    </source>
</evidence>
<dbReference type="GO" id="GO:0030488">
    <property type="term" value="P:tRNA methylation"/>
    <property type="evidence" value="ECO:0007669"/>
    <property type="project" value="TreeGrafter"/>
</dbReference>
<dbReference type="HAMAP" id="MF_01547">
    <property type="entry name" value="RNA_methyltr_E"/>
    <property type="match status" value="1"/>
</dbReference>
<dbReference type="PANTHER" id="PTHR10920:SF12">
    <property type="entry name" value="TRNA (CYTIDINE(32)_GUANOSINE(34)-2'-O)-METHYLTRANSFERASE-RELATED"/>
    <property type="match status" value="1"/>
</dbReference>
<proteinExistence type="inferred from homology"/>
<dbReference type="PANTHER" id="PTHR10920">
    <property type="entry name" value="RIBOSOMAL RNA METHYLTRANSFERASE"/>
    <property type="match status" value="1"/>
</dbReference>
<dbReference type="RefSeq" id="XP_004255610.1">
    <property type="nucleotide sequence ID" value="XM_004255562.1"/>
</dbReference>
<dbReference type="PIRSF" id="PIRSF005461">
    <property type="entry name" value="23S_rRNA_mtase"/>
    <property type="match status" value="1"/>
</dbReference>
<evidence type="ECO:0000259" key="7">
    <source>
        <dbReference type="Pfam" id="PF01728"/>
    </source>
</evidence>
<feature type="active site" description="Proton acceptor" evidence="6">
    <location>
        <position position="150"/>
    </location>
</feature>
<dbReference type="GeneID" id="14887873"/>
<name>A0A0A1U3N7_ENTIV</name>
<dbReference type="Gene3D" id="3.40.50.150">
    <property type="entry name" value="Vaccinia Virus protein VP39"/>
    <property type="match status" value="1"/>
</dbReference>
<dbReference type="OrthoDB" id="289250at2759"/>
<evidence type="ECO:0000313" key="8">
    <source>
        <dbReference type="EMBL" id="ELP88839.1"/>
    </source>
</evidence>
<evidence type="ECO:0000256" key="4">
    <source>
        <dbReference type="ARBA" id="ARBA00022679"/>
    </source>
</evidence>
<dbReference type="Pfam" id="PF01728">
    <property type="entry name" value="FtsJ"/>
    <property type="match status" value="1"/>
</dbReference>